<name>A0A7J7LFU6_9MAGN</name>
<evidence type="ECO:0000256" key="1">
    <source>
        <dbReference type="SAM" id="MobiDB-lite"/>
    </source>
</evidence>
<dbReference type="AlphaFoldDB" id="A0A7J7LFU6"/>
<reference evidence="3 4" key="1">
    <citation type="journal article" date="2020" name="IScience">
        <title>Genome Sequencing of the Endangered Kingdonia uniflora (Circaeasteraceae, Ranunculales) Reveals Potential Mechanisms of Evolutionary Specialization.</title>
        <authorList>
            <person name="Sun Y."/>
            <person name="Deng T."/>
            <person name="Zhang A."/>
            <person name="Moore M.J."/>
            <person name="Landis J.B."/>
            <person name="Lin N."/>
            <person name="Zhang H."/>
            <person name="Zhang X."/>
            <person name="Huang J."/>
            <person name="Zhang X."/>
            <person name="Sun H."/>
            <person name="Wang H."/>
        </authorList>
    </citation>
    <scope>NUCLEOTIDE SEQUENCE [LARGE SCALE GENOMIC DNA]</scope>
    <source>
        <strain evidence="3">TB1705</strain>
        <tissue evidence="3">Leaf</tissue>
    </source>
</reference>
<feature type="non-terminal residue" evidence="3">
    <location>
        <position position="1"/>
    </location>
</feature>
<organism evidence="3 4">
    <name type="scientific">Kingdonia uniflora</name>
    <dbReference type="NCBI Taxonomy" id="39325"/>
    <lineage>
        <taxon>Eukaryota</taxon>
        <taxon>Viridiplantae</taxon>
        <taxon>Streptophyta</taxon>
        <taxon>Embryophyta</taxon>
        <taxon>Tracheophyta</taxon>
        <taxon>Spermatophyta</taxon>
        <taxon>Magnoliopsida</taxon>
        <taxon>Ranunculales</taxon>
        <taxon>Circaeasteraceae</taxon>
        <taxon>Kingdonia</taxon>
    </lineage>
</organism>
<evidence type="ECO:0000259" key="2">
    <source>
        <dbReference type="Pfam" id="PF13456"/>
    </source>
</evidence>
<feature type="region of interest" description="Disordered" evidence="1">
    <location>
        <begin position="38"/>
        <end position="64"/>
    </location>
</feature>
<dbReference type="GO" id="GO:0003676">
    <property type="term" value="F:nucleic acid binding"/>
    <property type="evidence" value="ECO:0007669"/>
    <property type="project" value="InterPro"/>
</dbReference>
<dbReference type="CDD" id="cd06222">
    <property type="entry name" value="RNase_H_like"/>
    <property type="match status" value="1"/>
</dbReference>
<dbReference type="GO" id="GO:0004523">
    <property type="term" value="F:RNA-DNA hybrid ribonuclease activity"/>
    <property type="evidence" value="ECO:0007669"/>
    <property type="project" value="InterPro"/>
</dbReference>
<keyword evidence="4" id="KW-1185">Reference proteome</keyword>
<feature type="compositionally biased region" description="Basic and acidic residues" evidence="1">
    <location>
        <begin position="44"/>
        <end position="54"/>
    </location>
</feature>
<proteinExistence type="predicted"/>
<protein>
    <recommendedName>
        <fullName evidence="2">RNase H type-1 domain-containing protein</fullName>
    </recommendedName>
</protein>
<feature type="domain" description="RNase H type-1" evidence="2">
    <location>
        <begin position="109"/>
        <end position="173"/>
    </location>
</feature>
<accession>A0A7J7LFU6</accession>
<gene>
    <name evidence="3" type="ORF">GIB67_021226</name>
</gene>
<evidence type="ECO:0000313" key="4">
    <source>
        <dbReference type="Proteomes" id="UP000541444"/>
    </source>
</evidence>
<dbReference type="Pfam" id="PF13456">
    <property type="entry name" value="RVT_3"/>
    <property type="match status" value="1"/>
</dbReference>
<dbReference type="EMBL" id="JACGCM010002327">
    <property type="protein sequence ID" value="KAF6141410.1"/>
    <property type="molecule type" value="Genomic_DNA"/>
</dbReference>
<dbReference type="Proteomes" id="UP000541444">
    <property type="component" value="Unassembled WGS sequence"/>
</dbReference>
<evidence type="ECO:0000313" key="3">
    <source>
        <dbReference type="EMBL" id="KAF6141410.1"/>
    </source>
</evidence>
<dbReference type="InterPro" id="IPR002156">
    <property type="entry name" value="RNaseH_domain"/>
</dbReference>
<dbReference type="InterPro" id="IPR044730">
    <property type="entry name" value="RNase_H-like_dom_plant"/>
</dbReference>
<sequence>VVKFREDDIWSAPKADHWKHRSATSKNSFTTSINQFQALSNNENEPRQEQLLDGHEEDEASSNAQEELLTLLNPESWVDEMELGDSIPNLGPNQVFKGGKVYTLDPRTTRSQRKGAAGIGVVFQDNEGAVLGEYSKAIGIATSFIAEIKVILTGIPKAVARDIMWSTQEIHSAIRFSHTWSECNFSADLMARRGSDNAEPFEEDYRGRLTFLTRFEIPFTEYF</sequence>
<comment type="caution">
    <text evidence="3">The sequence shown here is derived from an EMBL/GenBank/DDBJ whole genome shotgun (WGS) entry which is preliminary data.</text>
</comment>